<dbReference type="PANTHER" id="PTHR31970">
    <property type="match status" value="1"/>
</dbReference>
<keyword evidence="1" id="KW-0472">Membrane</keyword>
<evidence type="ECO:0000313" key="2">
    <source>
        <dbReference type="EMBL" id="CPR16859.1"/>
    </source>
</evidence>
<dbReference type="Proteomes" id="UP000033187">
    <property type="component" value="Chromosome 1"/>
</dbReference>
<dbReference type="EMBL" id="LN829119">
    <property type="protein sequence ID" value="CPR16859.1"/>
    <property type="molecule type" value="Genomic_DNA"/>
</dbReference>
<keyword evidence="3" id="KW-1185">Reference proteome</keyword>
<dbReference type="GO" id="GO:0015098">
    <property type="term" value="F:molybdate ion transmembrane transporter activity"/>
    <property type="evidence" value="ECO:0007669"/>
    <property type="project" value="InterPro"/>
</dbReference>
<gene>
    <name evidence="2" type="ORF">YBN1229_v1_0996</name>
</gene>
<reference evidence="3" key="1">
    <citation type="submission" date="2015-02" db="EMBL/GenBank/DDBJ databases">
        <authorList>
            <person name="Chooi Y.-H."/>
        </authorList>
    </citation>
    <scope>NUCLEOTIDE SEQUENCE [LARGE SCALE GENOMIC DNA]</scope>
    <source>
        <strain evidence="3">strain Y</strain>
    </source>
</reference>
<protein>
    <submittedName>
        <fullName evidence="2">Benzoate membrane transport protein</fullName>
    </submittedName>
</protein>
<feature type="transmembrane region" description="Helical" evidence="1">
    <location>
        <begin position="317"/>
        <end position="337"/>
    </location>
</feature>
<feature type="transmembrane region" description="Helical" evidence="1">
    <location>
        <begin position="292"/>
        <end position="311"/>
    </location>
</feature>
<dbReference type="Pfam" id="PF16983">
    <property type="entry name" value="MFS_MOT1"/>
    <property type="match status" value="2"/>
</dbReference>
<dbReference type="AlphaFoldDB" id="A0A0D6JCX7"/>
<organism evidence="2 3">
    <name type="scientific">Candidatus Filomicrobium marinum</name>
    <dbReference type="NCBI Taxonomy" id="1608628"/>
    <lineage>
        <taxon>Bacteria</taxon>
        <taxon>Pseudomonadati</taxon>
        <taxon>Pseudomonadota</taxon>
        <taxon>Alphaproteobacteria</taxon>
        <taxon>Hyphomicrobiales</taxon>
        <taxon>Hyphomicrobiaceae</taxon>
        <taxon>Filomicrobium</taxon>
    </lineage>
</organism>
<feature type="transmembrane region" description="Helical" evidence="1">
    <location>
        <begin position="135"/>
        <end position="160"/>
    </location>
</feature>
<dbReference type="KEGG" id="fiy:BN1229_v1_0996"/>
<feature type="transmembrane region" description="Helical" evidence="1">
    <location>
        <begin position="43"/>
        <end position="68"/>
    </location>
</feature>
<feature type="transmembrane region" description="Helical" evidence="1">
    <location>
        <begin position="94"/>
        <end position="115"/>
    </location>
</feature>
<feature type="transmembrane region" description="Helical" evidence="1">
    <location>
        <begin position="215"/>
        <end position="238"/>
    </location>
</feature>
<accession>A0A0D6JCX7</accession>
<dbReference type="PANTHER" id="PTHR31970:SF9">
    <property type="entry name" value="MOLYBDATE TRANSPORTER 2"/>
    <property type="match status" value="1"/>
</dbReference>
<dbReference type="InterPro" id="IPR031563">
    <property type="entry name" value="MOT1/MOT2"/>
</dbReference>
<keyword evidence="1" id="KW-1133">Transmembrane helix</keyword>
<sequence length="391" mass="39945">MFGTGKTEAVVVQKGERFIFNLREVNGAMGDLGTLLPLTLGTIAVAGLAPMPVLLGFAVFYIGTALYYRLPIPVQPMKVVAAVLLTAQLSHETLVASGVIIGAVLLLLGATGWMTRLARLVPQSVLAGLQLGLGIALALVSLGLMATAPLLAFVTLGLVLGLGRLPGYPSALIAVAVAVVLAQVFDVPGIAGNIAASAMISVPSVPSVEDIQQALSLYVLPQLPLTLANAVVLTALIAGDYFGERASHVTPGRLSISSGLANLLLTPFGALPMCHGAGGLAAHYRFGARSGAAPLLIGVTLLMFALLPGGLGLDAISAVPAAGLGALLIVAAGELALTRRLFDCKPSCWPVIAATAGVTVWFDPFWGLVAGSGAELVRVAVVRHLQKRANI</sequence>
<keyword evidence="1" id="KW-0812">Transmembrane</keyword>
<name>A0A0D6JCX7_9HYPH</name>
<evidence type="ECO:0000256" key="1">
    <source>
        <dbReference type="SAM" id="Phobius"/>
    </source>
</evidence>
<proteinExistence type="predicted"/>
<evidence type="ECO:0000313" key="3">
    <source>
        <dbReference type="Proteomes" id="UP000033187"/>
    </source>
</evidence>